<evidence type="ECO:0000256" key="1">
    <source>
        <dbReference type="ARBA" id="ARBA00000085"/>
    </source>
</evidence>
<dbReference type="EMBL" id="LMTR01000066">
    <property type="protein sequence ID" value="KWT67113.1"/>
    <property type="molecule type" value="Genomic_DNA"/>
</dbReference>
<evidence type="ECO:0000256" key="7">
    <source>
        <dbReference type="SAM" id="MobiDB-lite"/>
    </source>
</evidence>
<dbReference type="EC" id="2.7.13.3" evidence="2"/>
<keyword evidence="6" id="KW-0902">Two-component regulatory system</keyword>
<protein>
    <recommendedName>
        <fullName evidence="2">histidine kinase</fullName>
        <ecNumber evidence="2">2.7.13.3</ecNumber>
    </recommendedName>
</protein>
<dbReference type="PRINTS" id="PR00344">
    <property type="entry name" value="BCTRLSENSOR"/>
</dbReference>
<evidence type="ECO:0000256" key="6">
    <source>
        <dbReference type="ARBA" id="ARBA00023012"/>
    </source>
</evidence>
<feature type="region of interest" description="Disordered" evidence="7">
    <location>
        <begin position="132"/>
        <end position="177"/>
    </location>
</feature>
<dbReference type="Pfam" id="PF00512">
    <property type="entry name" value="HisKA"/>
    <property type="match status" value="1"/>
</dbReference>
<evidence type="ECO:0000313" key="9">
    <source>
        <dbReference type="EMBL" id="KWT67113.1"/>
    </source>
</evidence>
<dbReference type="InterPro" id="IPR003661">
    <property type="entry name" value="HisK_dim/P_dom"/>
</dbReference>
<dbReference type="GO" id="GO:0000155">
    <property type="term" value="F:phosphorelay sensor kinase activity"/>
    <property type="evidence" value="ECO:0007669"/>
    <property type="project" value="InterPro"/>
</dbReference>
<evidence type="ECO:0000313" key="10">
    <source>
        <dbReference type="Proteomes" id="UP000059074"/>
    </source>
</evidence>
<keyword evidence="4" id="KW-0808">Transferase</keyword>
<dbReference type="AlphaFoldDB" id="A0A109BE26"/>
<dbReference type="CDD" id="cd00082">
    <property type="entry name" value="HisKA"/>
    <property type="match status" value="1"/>
</dbReference>
<comment type="catalytic activity">
    <reaction evidence="1">
        <text>ATP + protein L-histidine = ADP + protein N-phospho-L-histidine.</text>
        <dbReference type="EC" id="2.7.13.3"/>
    </reaction>
</comment>
<dbReference type="InterPro" id="IPR036890">
    <property type="entry name" value="HATPase_C_sf"/>
</dbReference>
<sequence length="453" mass="46656">MKHLVFSMSTDGEHALTPNLAADPARALAGRLDPAWVIDPARGRVLAANAAGAARLGLRPDAASGTLDAAMPGLVRLRAMIRETLDGGRREPLVFWTAYGAESLLCDVAALPANAGTSTPPELVLVSIATSGSTNATASPTPKPGAISADGDEGGKAALASPLSPLPAPSAPNPDDAATLSKIANAIRNGFAGARSEPLPADAEDEDAASASAAEIERKARVSKLAHELRTPLSAIAAAAEIMRDQRFGALENERYLDYSSDIHDNARHALALISRLLGGDIADHASAAPEVTEIDLNALANSSVSAVRPLAEEAGLKLSVEFHNQLPLVRADATAIKQVLFNLLSNAIKFTPRDGDVRVVTGLGFNRSIFIAVQDTGSGMTAEQIEAVLKASVPQEPKPSTTGGLGIGLPLARSLAEANGARLEIDSATGEGTAVALVFPRDRIVPPPAASN</sequence>
<evidence type="ECO:0000256" key="4">
    <source>
        <dbReference type="ARBA" id="ARBA00022679"/>
    </source>
</evidence>
<dbReference type="SMART" id="SM00387">
    <property type="entry name" value="HATPase_c"/>
    <property type="match status" value="1"/>
</dbReference>
<keyword evidence="5" id="KW-0418">Kinase</keyword>
<dbReference type="Pfam" id="PF02518">
    <property type="entry name" value="HATPase_c"/>
    <property type="match status" value="1"/>
</dbReference>
<dbReference type="InterPro" id="IPR005467">
    <property type="entry name" value="His_kinase_dom"/>
</dbReference>
<proteinExistence type="predicted"/>
<dbReference type="Proteomes" id="UP000059074">
    <property type="component" value="Unassembled WGS sequence"/>
</dbReference>
<dbReference type="SUPFAM" id="SSF55874">
    <property type="entry name" value="ATPase domain of HSP90 chaperone/DNA topoisomerase II/histidine kinase"/>
    <property type="match status" value="1"/>
</dbReference>
<name>A0A109BE26_HYPSL</name>
<dbReference type="Gene3D" id="3.30.565.10">
    <property type="entry name" value="Histidine kinase-like ATPase, C-terminal domain"/>
    <property type="match status" value="1"/>
</dbReference>
<comment type="caution">
    <text evidence="9">The sequence shown here is derived from an EMBL/GenBank/DDBJ whole genome shotgun (WGS) entry which is preliminary data.</text>
</comment>
<evidence type="ECO:0000256" key="5">
    <source>
        <dbReference type="ARBA" id="ARBA00022777"/>
    </source>
</evidence>
<dbReference type="InterPro" id="IPR003594">
    <property type="entry name" value="HATPase_dom"/>
</dbReference>
<dbReference type="PANTHER" id="PTHR43711:SF26">
    <property type="entry name" value="SENSOR HISTIDINE KINASE RCSC"/>
    <property type="match status" value="1"/>
</dbReference>
<dbReference type="PATRIC" id="fig|121290.4.peg.1392"/>
<dbReference type="PROSITE" id="PS50109">
    <property type="entry name" value="HIS_KIN"/>
    <property type="match status" value="1"/>
</dbReference>
<organism evidence="9 10">
    <name type="scientific">Hyphomicrobium sulfonivorans</name>
    <dbReference type="NCBI Taxonomy" id="121290"/>
    <lineage>
        <taxon>Bacteria</taxon>
        <taxon>Pseudomonadati</taxon>
        <taxon>Pseudomonadota</taxon>
        <taxon>Alphaproteobacteria</taxon>
        <taxon>Hyphomicrobiales</taxon>
        <taxon>Hyphomicrobiaceae</taxon>
        <taxon>Hyphomicrobium</taxon>
    </lineage>
</organism>
<dbReference type="STRING" id="121290.APY04_2100"/>
<evidence type="ECO:0000256" key="3">
    <source>
        <dbReference type="ARBA" id="ARBA00022553"/>
    </source>
</evidence>
<dbReference type="PANTHER" id="PTHR43711">
    <property type="entry name" value="TWO-COMPONENT HISTIDINE KINASE"/>
    <property type="match status" value="1"/>
</dbReference>
<dbReference type="SUPFAM" id="SSF47384">
    <property type="entry name" value="Homodimeric domain of signal transducing histidine kinase"/>
    <property type="match status" value="1"/>
</dbReference>
<evidence type="ECO:0000259" key="8">
    <source>
        <dbReference type="PROSITE" id="PS50109"/>
    </source>
</evidence>
<feature type="domain" description="Histidine kinase" evidence="8">
    <location>
        <begin position="224"/>
        <end position="444"/>
    </location>
</feature>
<dbReference type="SMART" id="SM00388">
    <property type="entry name" value="HisKA"/>
    <property type="match status" value="1"/>
</dbReference>
<dbReference type="InterPro" id="IPR036097">
    <property type="entry name" value="HisK_dim/P_sf"/>
</dbReference>
<keyword evidence="3" id="KW-0597">Phosphoprotein</keyword>
<accession>A0A109BE26</accession>
<reference evidence="9 10" key="1">
    <citation type="submission" date="2015-10" db="EMBL/GenBank/DDBJ databases">
        <title>Transcriptomic analysis of a linuron degrading triple-species bacterial consortium.</title>
        <authorList>
            <person name="Albers P."/>
        </authorList>
    </citation>
    <scope>NUCLEOTIDE SEQUENCE [LARGE SCALE GENOMIC DNA]</scope>
    <source>
        <strain evidence="9 10">WDL6</strain>
    </source>
</reference>
<gene>
    <name evidence="9" type="ORF">APY04_2100</name>
</gene>
<dbReference type="InterPro" id="IPR004358">
    <property type="entry name" value="Sig_transdc_His_kin-like_C"/>
</dbReference>
<keyword evidence="10" id="KW-1185">Reference proteome</keyword>
<evidence type="ECO:0000256" key="2">
    <source>
        <dbReference type="ARBA" id="ARBA00012438"/>
    </source>
</evidence>
<dbReference type="InterPro" id="IPR050736">
    <property type="entry name" value="Sensor_HK_Regulatory"/>
</dbReference>
<dbReference type="Gene3D" id="1.10.287.130">
    <property type="match status" value="1"/>
</dbReference>